<protein>
    <submittedName>
        <fullName evidence="2">Uncharacterized protein</fullName>
    </submittedName>
</protein>
<dbReference type="Proteomes" id="UP001430953">
    <property type="component" value="Unassembled WGS sequence"/>
</dbReference>
<evidence type="ECO:0000256" key="1">
    <source>
        <dbReference type="SAM" id="MobiDB-lite"/>
    </source>
</evidence>
<evidence type="ECO:0000313" key="2">
    <source>
        <dbReference type="EMBL" id="KAL0126974.1"/>
    </source>
</evidence>
<sequence length="125" mass="14452">MRTLEREYGKEDTHTRCWRCGGTPMTASTCRCRVLLVEPPGGRYPSQNGPVRRGTANSCRVEGRKRKRRKKNEVSLPRRNNLRRQLMRASKPCIAPIVSCLFSVGAHRKRGRKRDIPYTRSRART</sequence>
<name>A0AAW2GJF5_9HYME</name>
<comment type="caution">
    <text evidence="2">The sequence shown here is derived from an EMBL/GenBank/DDBJ whole genome shotgun (WGS) entry which is preliminary data.</text>
</comment>
<proteinExistence type="predicted"/>
<feature type="region of interest" description="Disordered" evidence="1">
    <location>
        <begin position="41"/>
        <end position="84"/>
    </location>
</feature>
<keyword evidence="3" id="KW-1185">Reference proteome</keyword>
<dbReference type="AlphaFoldDB" id="A0AAW2GJF5"/>
<evidence type="ECO:0000313" key="3">
    <source>
        <dbReference type="Proteomes" id="UP001430953"/>
    </source>
</evidence>
<organism evidence="2 3">
    <name type="scientific">Cardiocondyla obscurior</name>
    <dbReference type="NCBI Taxonomy" id="286306"/>
    <lineage>
        <taxon>Eukaryota</taxon>
        <taxon>Metazoa</taxon>
        <taxon>Ecdysozoa</taxon>
        <taxon>Arthropoda</taxon>
        <taxon>Hexapoda</taxon>
        <taxon>Insecta</taxon>
        <taxon>Pterygota</taxon>
        <taxon>Neoptera</taxon>
        <taxon>Endopterygota</taxon>
        <taxon>Hymenoptera</taxon>
        <taxon>Apocrita</taxon>
        <taxon>Aculeata</taxon>
        <taxon>Formicoidea</taxon>
        <taxon>Formicidae</taxon>
        <taxon>Myrmicinae</taxon>
        <taxon>Cardiocondyla</taxon>
    </lineage>
</organism>
<reference evidence="2 3" key="1">
    <citation type="submission" date="2023-03" db="EMBL/GenBank/DDBJ databases">
        <title>High recombination rates correlate with genetic variation in Cardiocondyla obscurior ants.</title>
        <authorList>
            <person name="Errbii M."/>
        </authorList>
    </citation>
    <scope>NUCLEOTIDE SEQUENCE [LARGE SCALE GENOMIC DNA]</scope>
    <source>
        <strain evidence="2">Alpha-2009</strain>
        <tissue evidence="2">Whole body</tissue>
    </source>
</reference>
<dbReference type="EMBL" id="JADYXP020000004">
    <property type="protein sequence ID" value="KAL0126974.1"/>
    <property type="molecule type" value="Genomic_DNA"/>
</dbReference>
<gene>
    <name evidence="2" type="ORF">PUN28_005367</name>
</gene>
<accession>A0AAW2GJF5</accession>